<protein>
    <recommendedName>
        <fullName evidence="2">DUF4283 domain-containing protein</fullName>
    </recommendedName>
</protein>
<dbReference type="AlphaFoldDB" id="A0AA88VK28"/>
<feature type="compositionally biased region" description="Polar residues" evidence="1">
    <location>
        <begin position="388"/>
        <end position="400"/>
    </location>
</feature>
<dbReference type="Proteomes" id="UP001188597">
    <property type="component" value="Unassembled WGS sequence"/>
</dbReference>
<accession>A0AA88VK28</accession>
<feature type="compositionally biased region" description="Polar residues" evidence="1">
    <location>
        <begin position="551"/>
        <end position="572"/>
    </location>
</feature>
<evidence type="ECO:0000256" key="1">
    <source>
        <dbReference type="SAM" id="MobiDB-lite"/>
    </source>
</evidence>
<evidence type="ECO:0000313" key="4">
    <source>
        <dbReference type="Proteomes" id="UP001188597"/>
    </source>
</evidence>
<comment type="caution">
    <text evidence="3">The sequence shown here is derived from an EMBL/GenBank/DDBJ whole genome shotgun (WGS) entry which is preliminary data.</text>
</comment>
<feature type="compositionally biased region" description="Acidic residues" evidence="1">
    <location>
        <begin position="1"/>
        <end position="11"/>
    </location>
</feature>
<proteinExistence type="predicted"/>
<evidence type="ECO:0000313" key="3">
    <source>
        <dbReference type="EMBL" id="KAK3010212.1"/>
    </source>
</evidence>
<name>A0AA88VK28_9ASTE</name>
<dbReference type="InterPro" id="IPR040256">
    <property type="entry name" value="At4g02000-like"/>
</dbReference>
<reference evidence="3" key="1">
    <citation type="submission" date="2022-12" db="EMBL/GenBank/DDBJ databases">
        <title>Draft genome assemblies for two species of Escallonia (Escalloniales).</title>
        <authorList>
            <person name="Chanderbali A."/>
            <person name="Dervinis C."/>
            <person name="Anghel I."/>
            <person name="Soltis D."/>
            <person name="Soltis P."/>
            <person name="Zapata F."/>
        </authorList>
    </citation>
    <scope>NUCLEOTIDE SEQUENCE</scope>
    <source>
        <strain evidence="3">UCBG64.0493</strain>
        <tissue evidence="3">Leaf</tissue>
    </source>
</reference>
<sequence>MEDEFQSDDEEHTNYSENPTDKIPTIKLSQELKARIRKPWKRSLIIKLVGADFSLQRIMPRLTGIWRPKGKIETIDLSNGFFTVKFSSEEDYRKALEQGPWFIGTNYLSVQPWTPNFNPHVRSISSMAIWIRLHSLPLEYFDREILTLIGKQIGTPLRIDAITNSISKGRFARLCIQVDTSQALTKQIRIGKHLQPVQYENIPNLCHRCDRIGHSPAQCTSPMYTPTEPSTLPIELPISNTQFSEIKTSVQLEQIASTSGSKYSIEQHNSDGVWTVVTHRRRKGPRDSQTPGNRQPGITYRTNLQPPNIQQEKRYKLPIILEGEHQQIHKQIDHLQIVEPGTRPRSETMKLKNRESDVPNIRPKENADETTVTKEPMISDAKRAPPSHATSTPSDFDITNTKAAPTALPFCKRTHNTNSPKTPFSVSNPDTQDSFPLCRNKKIPCDPLIQRDTHHLSVHPMEDHQLGKNSAASNMETSQNLEHLRHSVHLHSPNSSATLKLSTLPENLLPQHSAIMTTISEQLYSNSKSAINATTNPTAEADILKNHGTPPYTSQQNKPPQQPIATFGSQPRTHLISPKPARPLSESNSHIPHSKQPADSGDLLPESTIPERDGGIADVTNLEMVEA</sequence>
<dbReference type="Pfam" id="PF14111">
    <property type="entry name" value="DUF4283"/>
    <property type="match status" value="1"/>
</dbReference>
<dbReference type="PANTHER" id="PTHR31286">
    <property type="entry name" value="GLYCINE-RICH CELL WALL STRUCTURAL PROTEIN 1.8-LIKE"/>
    <property type="match status" value="1"/>
</dbReference>
<organism evidence="3 4">
    <name type="scientific">Escallonia herrerae</name>
    <dbReference type="NCBI Taxonomy" id="1293975"/>
    <lineage>
        <taxon>Eukaryota</taxon>
        <taxon>Viridiplantae</taxon>
        <taxon>Streptophyta</taxon>
        <taxon>Embryophyta</taxon>
        <taxon>Tracheophyta</taxon>
        <taxon>Spermatophyta</taxon>
        <taxon>Magnoliopsida</taxon>
        <taxon>eudicotyledons</taxon>
        <taxon>Gunneridae</taxon>
        <taxon>Pentapetalae</taxon>
        <taxon>asterids</taxon>
        <taxon>campanulids</taxon>
        <taxon>Escalloniales</taxon>
        <taxon>Escalloniaceae</taxon>
        <taxon>Escallonia</taxon>
    </lineage>
</organism>
<feature type="region of interest" description="Disordered" evidence="1">
    <location>
        <begin position="541"/>
        <end position="627"/>
    </location>
</feature>
<feature type="domain" description="DUF4283" evidence="2">
    <location>
        <begin position="40"/>
        <end position="120"/>
    </location>
</feature>
<feature type="region of interest" description="Disordered" evidence="1">
    <location>
        <begin position="280"/>
        <end position="304"/>
    </location>
</feature>
<feature type="region of interest" description="Disordered" evidence="1">
    <location>
        <begin position="340"/>
        <end position="400"/>
    </location>
</feature>
<dbReference type="EMBL" id="JAVXUP010001568">
    <property type="protein sequence ID" value="KAK3010212.1"/>
    <property type="molecule type" value="Genomic_DNA"/>
</dbReference>
<gene>
    <name evidence="3" type="ORF">RJ639_012476</name>
</gene>
<keyword evidence="4" id="KW-1185">Reference proteome</keyword>
<feature type="compositionally biased region" description="Basic and acidic residues" evidence="1">
    <location>
        <begin position="342"/>
        <end position="367"/>
    </location>
</feature>
<dbReference type="PANTHER" id="PTHR31286:SF99">
    <property type="entry name" value="DUF4283 DOMAIN-CONTAINING PROTEIN"/>
    <property type="match status" value="1"/>
</dbReference>
<feature type="region of interest" description="Disordered" evidence="1">
    <location>
        <begin position="1"/>
        <end position="21"/>
    </location>
</feature>
<dbReference type="InterPro" id="IPR025558">
    <property type="entry name" value="DUF4283"/>
</dbReference>
<evidence type="ECO:0000259" key="2">
    <source>
        <dbReference type="Pfam" id="PF14111"/>
    </source>
</evidence>